<gene>
    <name evidence="2" type="ORF">SAMN02982985_04552</name>
</gene>
<sequence length="280" mass="30787">MPPQVFAPAAPLAPLLMHIMALRLDGCEFHLPASLSPGLVLYVRGGVSVLDPAGMAWRRPRFELAGAFMAPRRALADPGTLVLTVLLRPGMLRQALGIPAWAPDSVGPALEQLVDPARLARLLAAMDAERPLAEYVELLQQFLLETLDWRSVAGFGAALLAVRQKIFLPVVEIASWFGLGERQLERRVLQTFGLSLRDVRRVSRFGFALRRLLRQGAAGGLAALAHDAGYFDQPHMVRDFRELAGLAPAQLLAQAAGSDPAYWLYRIAPDDFDKLFFQFD</sequence>
<dbReference type="SMART" id="SM00342">
    <property type="entry name" value="HTH_ARAC"/>
    <property type="match status" value="1"/>
</dbReference>
<dbReference type="Pfam" id="PF12833">
    <property type="entry name" value="HTH_18"/>
    <property type="match status" value="1"/>
</dbReference>
<organism evidence="2 3">
    <name type="scientific">Rugamonas rubra</name>
    <dbReference type="NCBI Taxonomy" id="758825"/>
    <lineage>
        <taxon>Bacteria</taxon>
        <taxon>Pseudomonadati</taxon>
        <taxon>Pseudomonadota</taxon>
        <taxon>Betaproteobacteria</taxon>
        <taxon>Burkholderiales</taxon>
        <taxon>Oxalobacteraceae</taxon>
        <taxon>Telluria group</taxon>
        <taxon>Rugamonas</taxon>
    </lineage>
</organism>
<proteinExistence type="predicted"/>
<accession>A0A1I4RZN6</accession>
<dbReference type="AlphaFoldDB" id="A0A1I4RZN6"/>
<name>A0A1I4RZN6_9BURK</name>
<dbReference type="GO" id="GO:0003700">
    <property type="term" value="F:DNA-binding transcription factor activity"/>
    <property type="evidence" value="ECO:0007669"/>
    <property type="project" value="InterPro"/>
</dbReference>
<dbReference type="Gene3D" id="1.10.10.60">
    <property type="entry name" value="Homeodomain-like"/>
    <property type="match status" value="1"/>
</dbReference>
<evidence type="ECO:0000259" key="1">
    <source>
        <dbReference type="PROSITE" id="PS01124"/>
    </source>
</evidence>
<dbReference type="PROSITE" id="PS01124">
    <property type="entry name" value="HTH_ARAC_FAMILY_2"/>
    <property type="match status" value="1"/>
</dbReference>
<evidence type="ECO:0000313" key="2">
    <source>
        <dbReference type="EMBL" id="SFM57772.1"/>
    </source>
</evidence>
<dbReference type="InterPro" id="IPR018060">
    <property type="entry name" value="HTH_AraC"/>
</dbReference>
<feature type="domain" description="HTH araC/xylS-type" evidence="1">
    <location>
        <begin position="172"/>
        <end position="254"/>
    </location>
</feature>
<keyword evidence="3" id="KW-1185">Reference proteome</keyword>
<dbReference type="GO" id="GO:0043565">
    <property type="term" value="F:sequence-specific DNA binding"/>
    <property type="evidence" value="ECO:0007669"/>
    <property type="project" value="InterPro"/>
</dbReference>
<protein>
    <submittedName>
        <fullName evidence="2">Helix-turn-helix domain-containing protein</fullName>
    </submittedName>
</protein>
<dbReference type="RefSeq" id="WP_139236681.1">
    <property type="nucleotide sequence ID" value="NZ_FOTW01000024.1"/>
</dbReference>
<dbReference type="OrthoDB" id="9809338at2"/>
<dbReference type="EMBL" id="FOTW01000024">
    <property type="protein sequence ID" value="SFM57772.1"/>
    <property type="molecule type" value="Genomic_DNA"/>
</dbReference>
<dbReference type="Proteomes" id="UP000199470">
    <property type="component" value="Unassembled WGS sequence"/>
</dbReference>
<evidence type="ECO:0000313" key="3">
    <source>
        <dbReference type="Proteomes" id="UP000199470"/>
    </source>
</evidence>
<reference evidence="2 3" key="1">
    <citation type="submission" date="2016-10" db="EMBL/GenBank/DDBJ databases">
        <authorList>
            <person name="de Groot N.N."/>
        </authorList>
    </citation>
    <scope>NUCLEOTIDE SEQUENCE [LARGE SCALE GENOMIC DNA]</scope>
    <source>
        <strain evidence="2 3">ATCC 43154</strain>
    </source>
</reference>
<dbReference type="STRING" id="758825.SAMN02982985_04552"/>